<feature type="compositionally biased region" description="Basic and acidic residues" evidence="1">
    <location>
        <begin position="88"/>
        <end position="101"/>
    </location>
</feature>
<feature type="region of interest" description="Disordered" evidence="1">
    <location>
        <begin position="72"/>
        <end position="103"/>
    </location>
</feature>
<gene>
    <name evidence="3" type="ORF">BBAD15_g10352</name>
</gene>
<proteinExistence type="predicted"/>
<organism evidence="3 4">
    <name type="scientific">Beauveria bassiana D1-5</name>
    <dbReference type="NCBI Taxonomy" id="1245745"/>
    <lineage>
        <taxon>Eukaryota</taxon>
        <taxon>Fungi</taxon>
        <taxon>Dikarya</taxon>
        <taxon>Ascomycota</taxon>
        <taxon>Pezizomycotina</taxon>
        <taxon>Sordariomycetes</taxon>
        <taxon>Hypocreomycetidae</taxon>
        <taxon>Hypocreales</taxon>
        <taxon>Cordycipitaceae</taxon>
        <taxon>Beauveria</taxon>
    </lineage>
</organism>
<comment type="caution">
    <text evidence="3">The sequence shown here is derived from an EMBL/GenBank/DDBJ whole genome shotgun (WGS) entry which is preliminary data.</text>
</comment>
<dbReference type="Proteomes" id="UP000030106">
    <property type="component" value="Unassembled WGS sequence"/>
</dbReference>
<feature type="compositionally biased region" description="Low complexity" evidence="1">
    <location>
        <begin position="72"/>
        <end position="87"/>
    </location>
</feature>
<keyword evidence="2" id="KW-0732">Signal</keyword>
<evidence type="ECO:0000313" key="3">
    <source>
        <dbReference type="EMBL" id="KGQ04402.1"/>
    </source>
</evidence>
<dbReference type="AlphaFoldDB" id="A0A0A2VDJ8"/>
<dbReference type="HOGENOM" id="CLU_2026295_0_0_1"/>
<protein>
    <submittedName>
        <fullName evidence="3">Uncharacterized protein</fullName>
    </submittedName>
</protein>
<evidence type="ECO:0000313" key="4">
    <source>
        <dbReference type="Proteomes" id="UP000030106"/>
    </source>
</evidence>
<evidence type="ECO:0000256" key="2">
    <source>
        <dbReference type="SAM" id="SignalP"/>
    </source>
</evidence>
<evidence type="ECO:0000256" key="1">
    <source>
        <dbReference type="SAM" id="MobiDB-lite"/>
    </source>
</evidence>
<name>A0A0A2VDJ8_BEABA</name>
<feature type="signal peptide" evidence="2">
    <location>
        <begin position="1"/>
        <end position="16"/>
    </location>
</feature>
<feature type="chain" id="PRO_5001995484" evidence="2">
    <location>
        <begin position="17"/>
        <end position="122"/>
    </location>
</feature>
<accession>A0A0A2VDJ8</accession>
<sequence>MKSFIALSLLAVAALGAPQLVARDDATKPVKEADTSRADCWKKDPGAHHLFPRTQLIGFNADCTWLRSNQLSTSSVSSKQSHTSVCSRPHERGQLSNHGERLPGQPPTFLFDIMYCVAPRGG</sequence>
<reference evidence="3 4" key="1">
    <citation type="submission" date="2012-10" db="EMBL/GenBank/DDBJ databases">
        <title>Genome sequencing and analysis of entomopathogenic fungi Beauveria bassiana D1-5.</title>
        <authorList>
            <person name="Li Q."/>
            <person name="Wang L."/>
            <person name="Zhang Z."/>
            <person name="Wang Q."/>
            <person name="Ren J."/>
            <person name="Wang M."/>
            <person name="Xu W."/>
            <person name="Wang J."/>
            <person name="Lu Y."/>
            <person name="Du Q."/>
            <person name="Sun Z."/>
        </authorList>
    </citation>
    <scope>NUCLEOTIDE SEQUENCE [LARGE SCALE GENOMIC DNA]</scope>
    <source>
        <strain evidence="3 4">D1-5</strain>
    </source>
</reference>
<dbReference type="EMBL" id="ANFO01001073">
    <property type="protein sequence ID" value="KGQ04402.1"/>
    <property type="molecule type" value="Genomic_DNA"/>
</dbReference>